<accession>A0ABT8R6B0</accession>
<evidence type="ECO:0000256" key="3">
    <source>
        <dbReference type="PROSITE-ProRule" id="PRU00339"/>
    </source>
</evidence>
<keyword evidence="1" id="KW-0677">Repeat</keyword>
<dbReference type="SUPFAM" id="SSF48452">
    <property type="entry name" value="TPR-like"/>
    <property type="match status" value="1"/>
</dbReference>
<dbReference type="PANTHER" id="PTHR44858:SF1">
    <property type="entry name" value="UDP-N-ACETYLGLUCOSAMINE--PEPTIDE N-ACETYLGLUCOSAMINYLTRANSFERASE SPINDLY-RELATED"/>
    <property type="match status" value="1"/>
</dbReference>
<sequence>MEVFVLFVLFLGSLFVRALLFKPNDPTSRDEKKFKAGIQLITGRRYEEGFQYFNKALKENPKSGLAYAYRGRCNLYLNDLFAAIYDTTEALAYDHCIADAYLVKGIALFELEMYKDAFIEFDKAVWYARNNGEAYRWRALCRAKLGMTDKAYEDFAKAIELGDEHASYYIGKRGMIEIL</sequence>
<keyword evidence="5" id="KW-1185">Reference proteome</keyword>
<dbReference type="Gene3D" id="1.25.40.10">
    <property type="entry name" value="Tetratricopeptide repeat domain"/>
    <property type="match status" value="2"/>
</dbReference>
<dbReference type="RefSeq" id="WP_302038441.1">
    <property type="nucleotide sequence ID" value="NZ_JAUKPO010000008.1"/>
</dbReference>
<feature type="repeat" description="TPR" evidence="3">
    <location>
        <begin position="30"/>
        <end position="63"/>
    </location>
</feature>
<protein>
    <recommendedName>
        <fullName evidence="6">Tetratricopeptide repeat protein</fullName>
    </recommendedName>
</protein>
<dbReference type="InterPro" id="IPR050498">
    <property type="entry name" value="Ycf3"/>
</dbReference>
<keyword evidence="2 3" id="KW-0802">TPR repeat</keyword>
<comment type="caution">
    <text evidence="4">The sequence shown here is derived from an EMBL/GenBank/DDBJ whole genome shotgun (WGS) entry which is preliminary data.</text>
</comment>
<evidence type="ECO:0000313" key="4">
    <source>
        <dbReference type="EMBL" id="MDO1447636.1"/>
    </source>
</evidence>
<evidence type="ECO:0000256" key="2">
    <source>
        <dbReference type="ARBA" id="ARBA00022803"/>
    </source>
</evidence>
<evidence type="ECO:0000313" key="5">
    <source>
        <dbReference type="Proteomes" id="UP001168528"/>
    </source>
</evidence>
<proteinExistence type="predicted"/>
<evidence type="ECO:0008006" key="6">
    <source>
        <dbReference type="Google" id="ProtNLM"/>
    </source>
</evidence>
<name>A0ABT8R6B0_9BACT</name>
<reference evidence="4" key="1">
    <citation type="submission" date="2023-07" db="EMBL/GenBank/DDBJ databases">
        <title>The genome sequence of Rhodocytophaga aerolata KACC 12507.</title>
        <authorList>
            <person name="Zhang X."/>
        </authorList>
    </citation>
    <scope>NUCLEOTIDE SEQUENCE</scope>
    <source>
        <strain evidence="4">KACC 12507</strain>
    </source>
</reference>
<dbReference type="SMART" id="SM00028">
    <property type="entry name" value="TPR"/>
    <property type="match status" value="3"/>
</dbReference>
<dbReference type="PANTHER" id="PTHR44858">
    <property type="entry name" value="TETRATRICOPEPTIDE REPEAT PROTEIN 6"/>
    <property type="match status" value="1"/>
</dbReference>
<dbReference type="InterPro" id="IPR011990">
    <property type="entry name" value="TPR-like_helical_dom_sf"/>
</dbReference>
<dbReference type="InterPro" id="IPR019734">
    <property type="entry name" value="TPR_rpt"/>
</dbReference>
<organism evidence="4 5">
    <name type="scientific">Rhodocytophaga aerolata</name>
    <dbReference type="NCBI Taxonomy" id="455078"/>
    <lineage>
        <taxon>Bacteria</taxon>
        <taxon>Pseudomonadati</taxon>
        <taxon>Bacteroidota</taxon>
        <taxon>Cytophagia</taxon>
        <taxon>Cytophagales</taxon>
        <taxon>Rhodocytophagaceae</taxon>
        <taxon>Rhodocytophaga</taxon>
    </lineage>
</organism>
<dbReference type="PROSITE" id="PS50005">
    <property type="entry name" value="TPR"/>
    <property type="match status" value="1"/>
</dbReference>
<evidence type="ECO:0000256" key="1">
    <source>
        <dbReference type="ARBA" id="ARBA00022737"/>
    </source>
</evidence>
<dbReference type="EMBL" id="JAUKPO010000008">
    <property type="protein sequence ID" value="MDO1447636.1"/>
    <property type="molecule type" value="Genomic_DNA"/>
</dbReference>
<gene>
    <name evidence="4" type="ORF">Q0590_15305</name>
</gene>
<dbReference type="Proteomes" id="UP001168528">
    <property type="component" value="Unassembled WGS sequence"/>
</dbReference>